<protein>
    <recommendedName>
        <fullName evidence="3">Centrosome and spindle pole-associated protein 1 C-terminal domain-containing protein</fullName>
    </recommendedName>
</protein>
<dbReference type="PANTHER" id="PTHR21616">
    <property type="entry name" value="CENTROSOME SPINDLE POLE ASSOCIATED PROTEIN"/>
    <property type="match status" value="1"/>
</dbReference>
<evidence type="ECO:0000256" key="1">
    <source>
        <dbReference type="SAM" id="Coils"/>
    </source>
</evidence>
<dbReference type="GO" id="GO:0005813">
    <property type="term" value="C:centrosome"/>
    <property type="evidence" value="ECO:0007669"/>
    <property type="project" value="InterPro"/>
</dbReference>
<name>A0A401PIW5_SCYTO</name>
<feature type="coiled-coil region" evidence="1">
    <location>
        <begin position="550"/>
        <end position="584"/>
    </location>
</feature>
<dbReference type="GO" id="GO:0005874">
    <property type="term" value="C:microtubule"/>
    <property type="evidence" value="ECO:0007669"/>
    <property type="project" value="InterPro"/>
</dbReference>
<dbReference type="STRING" id="75743.A0A401PIW5"/>
<accession>A0A401PIW5</accession>
<feature type="compositionally biased region" description="Basic and acidic residues" evidence="2">
    <location>
        <begin position="444"/>
        <end position="477"/>
    </location>
</feature>
<feature type="region of interest" description="Disordered" evidence="2">
    <location>
        <begin position="444"/>
        <end position="518"/>
    </location>
</feature>
<dbReference type="GO" id="GO:0000922">
    <property type="term" value="C:spindle pole"/>
    <property type="evidence" value="ECO:0007669"/>
    <property type="project" value="InterPro"/>
</dbReference>
<keyword evidence="5" id="KW-1185">Reference proteome</keyword>
<dbReference type="Pfam" id="PF24578">
    <property type="entry name" value="CSPP1_C"/>
    <property type="match status" value="1"/>
</dbReference>
<dbReference type="InterPro" id="IPR058191">
    <property type="entry name" value="CSPP1_C"/>
</dbReference>
<dbReference type="PANTHER" id="PTHR21616:SF2">
    <property type="entry name" value="CENTROSOME AND SPINDLE POLE-ASSOCIATED PROTEIN 1"/>
    <property type="match status" value="1"/>
</dbReference>
<dbReference type="OrthoDB" id="10044099at2759"/>
<dbReference type="GO" id="GO:0032467">
    <property type="term" value="P:positive regulation of cytokinesis"/>
    <property type="evidence" value="ECO:0007669"/>
    <property type="project" value="InterPro"/>
</dbReference>
<feature type="region of interest" description="Disordered" evidence="2">
    <location>
        <begin position="718"/>
        <end position="763"/>
    </location>
</feature>
<feature type="region of interest" description="Disordered" evidence="2">
    <location>
        <begin position="345"/>
        <end position="374"/>
    </location>
</feature>
<comment type="caution">
    <text evidence="4">The sequence shown here is derived from an EMBL/GenBank/DDBJ whole genome shotgun (WGS) entry which is preliminary data.</text>
</comment>
<evidence type="ECO:0000313" key="5">
    <source>
        <dbReference type="Proteomes" id="UP000288216"/>
    </source>
</evidence>
<gene>
    <name evidence="4" type="ORF">scyTo_0006609</name>
</gene>
<dbReference type="EMBL" id="BFAA01002261">
    <property type="protein sequence ID" value="GCB73077.1"/>
    <property type="molecule type" value="Genomic_DNA"/>
</dbReference>
<dbReference type="InterPro" id="IPR026708">
    <property type="entry name" value="CSPP1"/>
</dbReference>
<reference evidence="4 5" key="1">
    <citation type="journal article" date="2018" name="Nat. Ecol. Evol.">
        <title>Shark genomes provide insights into elasmobranch evolution and the origin of vertebrates.</title>
        <authorList>
            <person name="Hara Y"/>
            <person name="Yamaguchi K"/>
            <person name="Onimaru K"/>
            <person name="Kadota M"/>
            <person name="Koyanagi M"/>
            <person name="Keeley SD"/>
            <person name="Tatsumi K"/>
            <person name="Tanaka K"/>
            <person name="Motone F"/>
            <person name="Kageyama Y"/>
            <person name="Nozu R"/>
            <person name="Adachi N"/>
            <person name="Nishimura O"/>
            <person name="Nakagawa R"/>
            <person name="Tanegashima C"/>
            <person name="Kiyatake I"/>
            <person name="Matsumoto R"/>
            <person name="Murakumo K"/>
            <person name="Nishida K"/>
            <person name="Terakita A"/>
            <person name="Kuratani S"/>
            <person name="Sato K"/>
            <person name="Hyodo S Kuraku.S."/>
        </authorList>
    </citation>
    <scope>NUCLEOTIDE SEQUENCE [LARGE SCALE GENOMIC DNA]</scope>
</reference>
<organism evidence="4 5">
    <name type="scientific">Scyliorhinus torazame</name>
    <name type="common">Cloudy catshark</name>
    <name type="synonym">Catulus torazame</name>
    <dbReference type="NCBI Taxonomy" id="75743"/>
    <lineage>
        <taxon>Eukaryota</taxon>
        <taxon>Metazoa</taxon>
        <taxon>Chordata</taxon>
        <taxon>Craniata</taxon>
        <taxon>Vertebrata</taxon>
        <taxon>Chondrichthyes</taxon>
        <taxon>Elasmobranchii</taxon>
        <taxon>Galeomorphii</taxon>
        <taxon>Galeoidea</taxon>
        <taxon>Carcharhiniformes</taxon>
        <taxon>Scyliorhinidae</taxon>
        <taxon>Scyliorhinus</taxon>
    </lineage>
</organism>
<feature type="compositionally biased region" description="Basic and acidic residues" evidence="2">
    <location>
        <begin position="744"/>
        <end position="755"/>
    </location>
</feature>
<keyword evidence="1" id="KW-0175">Coiled coil</keyword>
<feature type="compositionally biased region" description="Basic and acidic residues" evidence="2">
    <location>
        <begin position="278"/>
        <end position="297"/>
    </location>
</feature>
<dbReference type="AlphaFoldDB" id="A0A401PIW5"/>
<feature type="domain" description="Centrosome and spindle pole-associated protein 1 C-terminal" evidence="3">
    <location>
        <begin position="626"/>
        <end position="680"/>
    </location>
</feature>
<feature type="compositionally biased region" description="Basic and acidic residues" evidence="2">
    <location>
        <begin position="100"/>
        <end position="133"/>
    </location>
</feature>
<feature type="region of interest" description="Disordered" evidence="2">
    <location>
        <begin position="271"/>
        <end position="297"/>
    </location>
</feature>
<feature type="region of interest" description="Disordered" evidence="2">
    <location>
        <begin position="100"/>
        <end position="147"/>
    </location>
</feature>
<evidence type="ECO:0000259" key="3">
    <source>
        <dbReference type="Pfam" id="PF24578"/>
    </source>
</evidence>
<dbReference type="Proteomes" id="UP000288216">
    <property type="component" value="Unassembled WGS sequence"/>
</dbReference>
<evidence type="ECO:0000313" key="4">
    <source>
        <dbReference type="EMBL" id="GCB73077.1"/>
    </source>
</evidence>
<evidence type="ECO:0000256" key="2">
    <source>
        <dbReference type="SAM" id="MobiDB-lite"/>
    </source>
</evidence>
<feature type="non-terminal residue" evidence="4">
    <location>
        <position position="1"/>
    </location>
</feature>
<proteinExistence type="predicted"/>
<dbReference type="OMA" id="HRMPRDD"/>
<sequence>YLINEVHDSPRQRSKSASVKEVMFGTGLLVGNNERESAQRRRRERYRQELLDQISEKRKNKIREKELELRVAASGAVDPEKEPNRIREFGAAIRQHDPHRHEATYEGSERHVVKNSRNERSPVEERRPPERPRVAFQNPPFDGRGPNIGLSSGMWNPLGNVMVPRITAIPPPPPPVLTEHYRTPYDNAYFFYGAQNPLDPNLAYYGPGVMGVQPMSLVNSPNGLVNIPMQTYPRASSLDQTSTINAHDTSNIRNRGAGFLPEQNTVLSKASAQSYQDSLKKQMQEREERKRKEKEEKVRYDAKLEEEMRIYNPWGRGGGGAPLRDAEGNLLTDLKKMHKQNEDAYRDYPHQSNQDSRAMGSLNPNLARPDTNAPQEKTQGFAFANTAQLSQGNPFNEPQFEKKIMEQQKYKEYLRLQIEEKRHKAEEEREKCKLEEQQEDKRLAEQRILMAKELEEEQEKKRRKEEERKEEEEKQETIFRQQLKSELSARINERRPPSPPIPTVRKKQIATQRTDLSAVDDSIHELDLDHPQSGTESPPVPARRNQLRAFEEKKDIISELSALRKQLRSEERRLEGHFQNAEMEDDATFTMVKKREKNHVDVFDLARQRIQALVHRPSSKEKDSVNLRNIRDFNELKYRDSATRAEIRQVYPDPPNDSNTLEIQQEALLREQKKKLDIMKRKEAVASINPQDIELDPHEDLIKNSLLESESAFIGNHGETFPFPMDVGTTSEVSSRERRRRSNNRLDFDSKDIYHSRQPVPQPDSISLHSVSSFNVEQVRARNEQRMKHLDDLQHSGNDLNIEDSDILSQFISRDKERPYSVETVATEVWLRPGTSETLRRFMADHTQLN</sequence>